<dbReference type="EMBL" id="JAXUIC010000008">
    <property type="protein sequence ID" value="KAK4576980.1"/>
    <property type="molecule type" value="Genomic_DNA"/>
</dbReference>
<feature type="region of interest" description="Disordered" evidence="1">
    <location>
        <begin position="117"/>
        <end position="173"/>
    </location>
</feature>
<dbReference type="GO" id="GO:0061908">
    <property type="term" value="C:phagophore"/>
    <property type="evidence" value="ECO:0007669"/>
    <property type="project" value="TreeGrafter"/>
</dbReference>
<sequence length="455" mass="49838">MSTMDLNRKGITWVGNFFQKLEAVCQEVDDIVSKDTVKYVENQLQNMGGNVKKFYSDVVQDALVDSVKREAQAVALKSNAAIGTYLKSMMGDEKKQEVTVIMQSNVQPEAVDPVTKQLPDALNGSHLKSQTPPTSVDSLEEAVTDKTLQKDDDVPTSENPNESTEESAIEESAPEVLELILPGDEESSEALFSGEFNVDNHENAIEESAPEVLELISPGDEESSENLFSVVNGEKIIQEMRPLSACSSLLAESFSLSGKSPDNSLGALSCNYSGDCVCDYSSKLPSSPPAPIISCKNKSVESGLGSSSSILSLESIEEDTSRIKEILSLNESSESALGHSYDLNNDINDPDMETIELCDKVKLDESCVIVEPSELYAVSHRVRKLRSYRKKIQDAFASKKRLVKEYEQLAIWYGDVDMGSSKDGSQPLLTATPAKSLDSKNLQLELSYDTEWELL</sequence>
<evidence type="ECO:0000256" key="1">
    <source>
        <dbReference type="SAM" id="MobiDB-lite"/>
    </source>
</evidence>
<dbReference type="GO" id="GO:0006950">
    <property type="term" value="P:response to stress"/>
    <property type="evidence" value="ECO:0007669"/>
    <property type="project" value="TreeGrafter"/>
</dbReference>
<gene>
    <name evidence="2" type="ORF">RGQ29_027485</name>
</gene>
<comment type="caution">
    <text evidence="2">The sequence shown here is derived from an EMBL/GenBank/DDBJ whole genome shotgun (WGS) entry which is preliminary data.</text>
</comment>
<feature type="compositionally biased region" description="Acidic residues" evidence="1">
    <location>
        <begin position="163"/>
        <end position="173"/>
    </location>
</feature>
<dbReference type="EMBL" id="JAXUIC010000008">
    <property type="protein sequence ID" value="KAK4576979.1"/>
    <property type="molecule type" value="Genomic_DNA"/>
</dbReference>
<evidence type="ECO:0000313" key="2">
    <source>
        <dbReference type="EMBL" id="KAK4576979.1"/>
    </source>
</evidence>
<dbReference type="PANTHER" id="PTHR34659:SF1">
    <property type="entry name" value="PROTEIN EGT2"/>
    <property type="match status" value="1"/>
</dbReference>
<dbReference type="EMBL" id="JAXUIC010000008">
    <property type="protein sequence ID" value="KAK4576982.1"/>
    <property type="molecule type" value="Genomic_DNA"/>
</dbReference>
<protein>
    <submittedName>
        <fullName evidence="2">Uncharacterized protein</fullName>
    </submittedName>
</protein>
<proteinExistence type="predicted"/>
<evidence type="ECO:0000313" key="3">
    <source>
        <dbReference type="Proteomes" id="UP001324115"/>
    </source>
</evidence>
<accession>A0AAN7IDR6</accession>
<name>A0AAN7IDR6_QUERU</name>
<feature type="compositionally biased region" description="Polar residues" evidence="1">
    <location>
        <begin position="126"/>
        <end position="137"/>
    </location>
</feature>
<organism evidence="2 3">
    <name type="scientific">Quercus rubra</name>
    <name type="common">Northern red oak</name>
    <name type="synonym">Quercus borealis</name>
    <dbReference type="NCBI Taxonomy" id="3512"/>
    <lineage>
        <taxon>Eukaryota</taxon>
        <taxon>Viridiplantae</taxon>
        <taxon>Streptophyta</taxon>
        <taxon>Embryophyta</taxon>
        <taxon>Tracheophyta</taxon>
        <taxon>Spermatophyta</taxon>
        <taxon>Magnoliopsida</taxon>
        <taxon>eudicotyledons</taxon>
        <taxon>Gunneridae</taxon>
        <taxon>Pentapetalae</taxon>
        <taxon>rosids</taxon>
        <taxon>fabids</taxon>
        <taxon>Fagales</taxon>
        <taxon>Fagaceae</taxon>
        <taxon>Quercus</taxon>
    </lineage>
</organism>
<feature type="compositionally biased region" description="Basic and acidic residues" evidence="1">
    <location>
        <begin position="143"/>
        <end position="153"/>
    </location>
</feature>
<dbReference type="PANTHER" id="PTHR34659">
    <property type="entry name" value="BNAA05G11610D PROTEIN"/>
    <property type="match status" value="1"/>
</dbReference>
<dbReference type="EMBL" id="JAXUIC010000008">
    <property type="protein sequence ID" value="KAK4576981.1"/>
    <property type="molecule type" value="Genomic_DNA"/>
</dbReference>
<keyword evidence="3" id="KW-1185">Reference proteome</keyword>
<reference evidence="2 3" key="1">
    <citation type="journal article" date="2023" name="G3 (Bethesda)">
        <title>A haplotype-resolved chromosome-scale genome for Quercus rubra L. provides insights into the genetics of adaptive traits for red oak species.</title>
        <authorList>
            <person name="Kapoor B."/>
            <person name="Jenkins J."/>
            <person name="Schmutz J."/>
            <person name="Zhebentyayeva T."/>
            <person name="Kuelheim C."/>
            <person name="Coggeshall M."/>
            <person name="Heim C."/>
            <person name="Lasky J.R."/>
            <person name="Leites L."/>
            <person name="Islam-Faridi N."/>
            <person name="Romero-Severson J."/>
            <person name="DeLeo V.L."/>
            <person name="Lucas S.M."/>
            <person name="Lazic D."/>
            <person name="Gailing O."/>
            <person name="Carlson J."/>
            <person name="Staton M."/>
        </authorList>
    </citation>
    <scope>NUCLEOTIDE SEQUENCE [LARGE SCALE GENOMIC DNA]</scope>
    <source>
        <strain evidence="2">Pseudo-F2</strain>
    </source>
</reference>
<dbReference type="GO" id="GO:0005776">
    <property type="term" value="C:autophagosome"/>
    <property type="evidence" value="ECO:0007669"/>
    <property type="project" value="TreeGrafter"/>
</dbReference>
<dbReference type="EMBL" id="JAXUIC010000008">
    <property type="protein sequence ID" value="KAK4576978.1"/>
    <property type="molecule type" value="Genomic_DNA"/>
</dbReference>
<dbReference type="Proteomes" id="UP001324115">
    <property type="component" value="Unassembled WGS sequence"/>
</dbReference>
<dbReference type="InterPro" id="IPR053273">
    <property type="entry name" value="CST_Regulator"/>
</dbReference>
<dbReference type="AlphaFoldDB" id="A0AAN7IDR6"/>